<keyword evidence="3" id="KW-1185">Reference proteome</keyword>
<name>A0ABS0ILL3_9BACT</name>
<feature type="non-terminal residue" evidence="2">
    <location>
        <position position="111"/>
    </location>
</feature>
<dbReference type="Proteomes" id="UP000597617">
    <property type="component" value="Unassembled WGS sequence"/>
</dbReference>
<sequence>MKHLLKPLRIASLAAFALTAAPPAVHAQTKATVTAPSWGPALPAGKRYYYIPEVDGFYDVPAREYVVKRSGRWIRATSLQGANTTTFHPVVMDYLGSEPWSLYTAYQAKYD</sequence>
<proteinExistence type="predicted"/>
<evidence type="ECO:0000256" key="1">
    <source>
        <dbReference type="SAM" id="SignalP"/>
    </source>
</evidence>
<evidence type="ECO:0000313" key="2">
    <source>
        <dbReference type="EMBL" id="MBF9239268.1"/>
    </source>
</evidence>
<accession>A0ABS0ILL3</accession>
<feature type="signal peptide" evidence="1">
    <location>
        <begin position="1"/>
        <end position="27"/>
    </location>
</feature>
<protein>
    <submittedName>
        <fullName evidence="2">Uncharacterized protein</fullName>
    </submittedName>
</protein>
<dbReference type="EMBL" id="JADQDQ010000010">
    <property type="protein sequence ID" value="MBF9239268.1"/>
    <property type="molecule type" value="Genomic_DNA"/>
</dbReference>
<dbReference type="RefSeq" id="WP_230688404.1">
    <property type="nucleotide sequence ID" value="NZ_JADQDQ010000010.1"/>
</dbReference>
<evidence type="ECO:0000313" key="3">
    <source>
        <dbReference type="Proteomes" id="UP000597617"/>
    </source>
</evidence>
<keyword evidence="1" id="KW-0732">Signal</keyword>
<comment type="caution">
    <text evidence="2">The sequence shown here is derived from an EMBL/GenBank/DDBJ whole genome shotgun (WGS) entry which is preliminary data.</text>
</comment>
<reference evidence="2 3" key="1">
    <citation type="submission" date="2020-11" db="EMBL/GenBank/DDBJ databases">
        <authorList>
            <person name="Kim M.K."/>
        </authorList>
    </citation>
    <scope>NUCLEOTIDE SEQUENCE [LARGE SCALE GENOMIC DNA]</scope>
    <source>
        <strain evidence="2 3">BT683</strain>
    </source>
</reference>
<feature type="chain" id="PRO_5046305502" evidence="1">
    <location>
        <begin position="28"/>
        <end position="111"/>
    </location>
</feature>
<gene>
    <name evidence="2" type="ORF">I2I05_17890</name>
</gene>
<organism evidence="2 3">
    <name type="scientific">Hymenobacter jeongseonensis</name>
    <dbReference type="NCBI Taxonomy" id="2791027"/>
    <lineage>
        <taxon>Bacteria</taxon>
        <taxon>Pseudomonadati</taxon>
        <taxon>Bacteroidota</taxon>
        <taxon>Cytophagia</taxon>
        <taxon>Cytophagales</taxon>
        <taxon>Hymenobacteraceae</taxon>
        <taxon>Hymenobacter</taxon>
    </lineage>
</organism>